<accession>A0ABC8VIK3</accession>
<reference evidence="5" key="1">
    <citation type="submission" date="2024-06" db="EMBL/GenBank/DDBJ databases">
        <authorList>
            <person name="Ryan C."/>
        </authorList>
    </citation>
    <scope>NUCLEOTIDE SEQUENCE [LARGE SCALE GENOMIC DNA]</scope>
</reference>
<dbReference type="InterPro" id="IPR005379">
    <property type="entry name" value="FDM1-5/IDN2_XH"/>
</dbReference>
<evidence type="ECO:0000259" key="3">
    <source>
        <dbReference type="Pfam" id="PF03469"/>
    </source>
</evidence>
<evidence type="ECO:0000313" key="4">
    <source>
        <dbReference type="EMBL" id="CAL4891517.1"/>
    </source>
</evidence>
<dbReference type="AlphaFoldDB" id="A0ABC8VIK3"/>
<dbReference type="PANTHER" id="PTHR21596">
    <property type="entry name" value="RIBONUCLEASE P SUBUNIT P38"/>
    <property type="match status" value="1"/>
</dbReference>
<dbReference type="PANTHER" id="PTHR21596:SF55">
    <property type="entry name" value="OS12G0572500 PROTEIN"/>
    <property type="match status" value="1"/>
</dbReference>
<dbReference type="InterPro" id="IPR045177">
    <property type="entry name" value="FDM1-5/IDN2"/>
</dbReference>
<evidence type="ECO:0000256" key="2">
    <source>
        <dbReference type="SAM" id="MobiDB-lite"/>
    </source>
</evidence>
<evidence type="ECO:0000313" key="5">
    <source>
        <dbReference type="Proteomes" id="UP001497457"/>
    </source>
</evidence>
<feature type="compositionally biased region" description="Polar residues" evidence="2">
    <location>
        <begin position="129"/>
        <end position="138"/>
    </location>
</feature>
<gene>
    <name evidence="4" type="ORF">URODEC1_LOCUS3839</name>
</gene>
<feature type="domain" description="Factor of DNA methylation 1-5/IDN2" evidence="3">
    <location>
        <begin position="349"/>
        <end position="477"/>
    </location>
</feature>
<feature type="region of interest" description="Disordered" evidence="2">
    <location>
        <begin position="487"/>
        <end position="510"/>
    </location>
</feature>
<dbReference type="Proteomes" id="UP001497457">
    <property type="component" value="Chromosome 10rd"/>
</dbReference>
<protein>
    <recommendedName>
        <fullName evidence="3">Factor of DNA methylation 1-5/IDN2 domain-containing protein</fullName>
    </recommendedName>
</protein>
<sequence length="527" mass="59355">MSGLLGAMASKVDFKISLLKDVMAEYSEIKHVIDGVAKEKERLQQEKERLQNEKEMLQNEEERLQNEKEMLQHEQHANGETLTAMKEDLLASKNTLTAARNAIVVSSEEISRKNSYIEFLKEKEESEAKNNQAEQQCGSVMDRIQPRGVQTRSMQNRKRPSEGPLEYGAVENEHSSQLDNRSLSPLESLENSNVWNLCKELMGSMDKQKRLSESDLGNDAANLVITEECPMKELVDNPYGADENENTSQLDNRSLSPLESLENSNIWNLCKELMGSMDKQKRLSERHLGNDAANLEVTEECPRKELVDNPPVGETSCVLVSEEDLEAVRDELIKGFLEIDIGGRKIGIKEMGGLNEKAFKAACLTKVPPEEVAAASYELYSSWQQQLGDLSWYPFKTVTVDGNQQEIVNVDDDKLQELKRAWGSGPHNAVVNALEEMKDYGRLSDRSIAYELWNYKEGRRATTRECVNYMSNQVKQLSVTKRRKIRSHTESEKGGLWCSGRASPPVTGRSRVQAPASAHLRAGKVVC</sequence>
<dbReference type="EMBL" id="OZ075120">
    <property type="protein sequence ID" value="CAL4891517.1"/>
    <property type="molecule type" value="Genomic_DNA"/>
</dbReference>
<name>A0ABC8VIK3_9POAL</name>
<feature type="region of interest" description="Disordered" evidence="2">
    <location>
        <begin position="238"/>
        <end position="257"/>
    </location>
</feature>
<keyword evidence="1" id="KW-0175">Coiled coil</keyword>
<organism evidence="4 5">
    <name type="scientific">Urochloa decumbens</name>
    <dbReference type="NCBI Taxonomy" id="240449"/>
    <lineage>
        <taxon>Eukaryota</taxon>
        <taxon>Viridiplantae</taxon>
        <taxon>Streptophyta</taxon>
        <taxon>Embryophyta</taxon>
        <taxon>Tracheophyta</taxon>
        <taxon>Spermatophyta</taxon>
        <taxon>Magnoliopsida</taxon>
        <taxon>Liliopsida</taxon>
        <taxon>Poales</taxon>
        <taxon>Poaceae</taxon>
        <taxon>PACMAD clade</taxon>
        <taxon>Panicoideae</taxon>
        <taxon>Panicodae</taxon>
        <taxon>Paniceae</taxon>
        <taxon>Melinidinae</taxon>
        <taxon>Urochloa</taxon>
    </lineage>
</organism>
<reference evidence="4 5" key="2">
    <citation type="submission" date="2024-10" db="EMBL/GenBank/DDBJ databases">
        <authorList>
            <person name="Ryan C."/>
        </authorList>
    </citation>
    <scope>NUCLEOTIDE SEQUENCE [LARGE SCALE GENOMIC DNA]</scope>
</reference>
<feature type="region of interest" description="Disordered" evidence="2">
    <location>
        <begin position="123"/>
        <end position="167"/>
    </location>
</feature>
<keyword evidence="5" id="KW-1185">Reference proteome</keyword>
<proteinExistence type="predicted"/>
<feature type="coiled-coil region" evidence="1">
    <location>
        <begin position="26"/>
        <end position="77"/>
    </location>
</feature>
<evidence type="ECO:0000256" key="1">
    <source>
        <dbReference type="SAM" id="Coils"/>
    </source>
</evidence>
<dbReference type="Pfam" id="PF03469">
    <property type="entry name" value="XH"/>
    <property type="match status" value="1"/>
</dbReference>